<dbReference type="RefSeq" id="XP_007785572.1">
    <property type="nucleotide sequence ID" value="XM_007787382.1"/>
</dbReference>
<organism evidence="2 3">
    <name type="scientific">Endocarpon pusillum (strain Z07020 / HMAS-L-300199)</name>
    <name type="common">Lichen-forming fungus</name>
    <dbReference type="NCBI Taxonomy" id="1263415"/>
    <lineage>
        <taxon>Eukaryota</taxon>
        <taxon>Fungi</taxon>
        <taxon>Dikarya</taxon>
        <taxon>Ascomycota</taxon>
        <taxon>Pezizomycotina</taxon>
        <taxon>Eurotiomycetes</taxon>
        <taxon>Chaetothyriomycetidae</taxon>
        <taxon>Verrucariales</taxon>
        <taxon>Verrucariaceae</taxon>
        <taxon>Endocarpon</taxon>
    </lineage>
</organism>
<feature type="region of interest" description="Disordered" evidence="1">
    <location>
        <begin position="383"/>
        <end position="447"/>
    </location>
</feature>
<keyword evidence="3" id="KW-1185">Reference proteome</keyword>
<reference evidence="3" key="1">
    <citation type="journal article" date="2014" name="BMC Genomics">
        <title>Genome characteristics reveal the impact of lichenization on lichen-forming fungus Endocarpon pusillum Hedwig (Verrucariales, Ascomycota).</title>
        <authorList>
            <person name="Wang Y.-Y."/>
            <person name="Liu B."/>
            <person name="Zhang X.-Y."/>
            <person name="Zhou Q.-M."/>
            <person name="Zhang T."/>
            <person name="Li H."/>
            <person name="Yu Y.-F."/>
            <person name="Zhang X.-L."/>
            <person name="Hao X.-Y."/>
            <person name="Wang M."/>
            <person name="Wang L."/>
            <person name="Wei J.-C."/>
        </authorList>
    </citation>
    <scope>NUCLEOTIDE SEQUENCE [LARGE SCALE GENOMIC DNA]</scope>
    <source>
        <strain evidence="3">Z07020 / HMAS-L-300199</strain>
    </source>
</reference>
<evidence type="ECO:0000313" key="3">
    <source>
        <dbReference type="Proteomes" id="UP000019373"/>
    </source>
</evidence>
<feature type="compositionally biased region" description="Low complexity" evidence="1">
    <location>
        <begin position="399"/>
        <end position="431"/>
    </location>
</feature>
<dbReference type="AlphaFoldDB" id="U1GH97"/>
<accession>U1GH97</accession>
<evidence type="ECO:0000256" key="1">
    <source>
        <dbReference type="SAM" id="MobiDB-lite"/>
    </source>
</evidence>
<protein>
    <submittedName>
        <fullName evidence="2">Uncharacterized protein</fullName>
    </submittedName>
</protein>
<proteinExistence type="predicted"/>
<gene>
    <name evidence="2" type="ORF">EPUS_06280</name>
</gene>
<name>U1GH97_ENDPU</name>
<feature type="region of interest" description="Disordered" evidence="1">
    <location>
        <begin position="507"/>
        <end position="558"/>
    </location>
</feature>
<evidence type="ECO:0000313" key="2">
    <source>
        <dbReference type="EMBL" id="ERF77062.1"/>
    </source>
</evidence>
<feature type="compositionally biased region" description="Low complexity" evidence="1">
    <location>
        <begin position="205"/>
        <end position="219"/>
    </location>
</feature>
<sequence>MATIGFESHCGRFDIYITCRRLKSGSIRHFWMFAVMPMYGHRGYTVYSVLTRDLDDSLDREIPPRIDRGQLLDDTDLVLSKDVLLEKIHASHPFFKLIRQCHHENRSFIMNILTQLRESSNIPYKVLIKWYSDWYRQLAPPSAGPSAAGSSRARPSIANLDAAVSAAGLSRASARTAGPATADPQAAASSWGNSEGFISRRGPPSASASATKPSTTYASHNAPDEDPPLEINLSNIDVSAEVLALAGLTPADRPWLRRMRAKYATIGVTSENIWVSDSSFRLTGISHPEGATPTTKLSETDPPVSRNFRDKLSALGIPADAVSIMQSDSTPVIPLLPADTSVVGSSESFDPIFDAVRAKMSELKMPTDRFSLSEVVTTGIPRPSFFVRRSPRPMHDSASDSSSYYTASPRSSSASTESPSAAYPGSAGPSSFNPSRPSTPRRESASISFSSAAANPWLKGSQRPYSPVAAIKAAGALGKVLYVPNGQTGASVSAAYAREVLSPAADWAPQPGRGSSTGRGLKGGCKSKRGQGSKNARGFEAGPPQDSPIAALSTAAGC</sequence>
<dbReference type="GeneID" id="19241223"/>
<dbReference type="HOGENOM" id="CLU_488348_0_0_1"/>
<dbReference type="EMBL" id="KE720666">
    <property type="protein sequence ID" value="ERF77062.1"/>
    <property type="molecule type" value="Genomic_DNA"/>
</dbReference>
<dbReference type="Proteomes" id="UP000019373">
    <property type="component" value="Unassembled WGS sequence"/>
</dbReference>
<feature type="compositionally biased region" description="Low complexity" evidence="1">
    <location>
        <begin position="176"/>
        <end position="188"/>
    </location>
</feature>
<feature type="region of interest" description="Disordered" evidence="1">
    <location>
        <begin position="175"/>
        <end position="231"/>
    </location>
</feature>